<evidence type="ECO:0000313" key="2">
    <source>
        <dbReference type="EMBL" id="VCX06945.1"/>
    </source>
</evidence>
<feature type="region of interest" description="Disordered" evidence="1">
    <location>
        <begin position="1"/>
        <end position="39"/>
    </location>
</feature>
<organism evidence="2 3">
    <name type="scientific">Gulo gulo</name>
    <name type="common">Wolverine</name>
    <name type="synonym">Gluton</name>
    <dbReference type="NCBI Taxonomy" id="48420"/>
    <lineage>
        <taxon>Eukaryota</taxon>
        <taxon>Metazoa</taxon>
        <taxon>Chordata</taxon>
        <taxon>Craniata</taxon>
        <taxon>Vertebrata</taxon>
        <taxon>Euteleostomi</taxon>
        <taxon>Mammalia</taxon>
        <taxon>Eutheria</taxon>
        <taxon>Laurasiatheria</taxon>
        <taxon>Carnivora</taxon>
        <taxon>Caniformia</taxon>
        <taxon>Musteloidea</taxon>
        <taxon>Mustelidae</taxon>
        <taxon>Guloninae</taxon>
        <taxon>Gulo</taxon>
    </lineage>
</organism>
<comment type="caution">
    <text evidence="2">The sequence shown here is derived from an EMBL/GenBank/DDBJ whole genome shotgun (WGS) entry which is preliminary data.</text>
</comment>
<evidence type="ECO:0000313" key="3">
    <source>
        <dbReference type="Proteomes" id="UP000269945"/>
    </source>
</evidence>
<dbReference type="Proteomes" id="UP000269945">
    <property type="component" value="Unassembled WGS sequence"/>
</dbReference>
<evidence type="ECO:0000256" key="1">
    <source>
        <dbReference type="SAM" id="MobiDB-lite"/>
    </source>
</evidence>
<sequence length="66" mass="7162">MSGGSHFKPLGHRRCLGTANGSALPGWPRDPAKQKLTEPHSQLLSDQLLGPLEGLQSYCHGNHQFT</sequence>
<accession>A0A9X9LZY0</accession>
<dbReference type="AlphaFoldDB" id="A0A9X9LZY0"/>
<reference evidence="2 3" key="1">
    <citation type="submission" date="2018-10" db="EMBL/GenBank/DDBJ databases">
        <authorList>
            <person name="Ekblom R."/>
            <person name="Jareborg N."/>
        </authorList>
    </citation>
    <scope>NUCLEOTIDE SEQUENCE [LARGE SCALE GENOMIC DNA]</scope>
    <source>
        <tissue evidence="2">Muscle</tissue>
    </source>
</reference>
<gene>
    <name evidence="2" type="ORF">BN2614_LOCUS2</name>
</gene>
<dbReference type="EMBL" id="CYRY02031743">
    <property type="protein sequence ID" value="VCX06945.1"/>
    <property type="molecule type" value="Genomic_DNA"/>
</dbReference>
<proteinExistence type="predicted"/>
<name>A0A9X9LZY0_GULGU</name>
<protein>
    <submittedName>
        <fullName evidence="2">Uncharacterized protein</fullName>
    </submittedName>
</protein>
<keyword evidence="3" id="KW-1185">Reference proteome</keyword>